<organism evidence="1 2">
    <name type="scientific">Pleurodeles waltl</name>
    <name type="common">Iberian ribbed newt</name>
    <dbReference type="NCBI Taxonomy" id="8319"/>
    <lineage>
        <taxon>Eukaryota</taxon>
        <taxon>Metazoa</taxon>
        <taxon>Chordata</taxon>
        <taxon>Craniata</taxon>
        <taxon>Vertebrata</taxon>
        <taxon>Euteleostomi</taxon>
        <taxon>Amphibia</taxon>
        <taxon>Batrachia</taxon>
        <taxon>Caudata</taxon>
        <taxon>Salamandroidea</taxon>
        <taxon>Salamandridae</taxon>
        <taxon>Pleurodelinae</taxon>
        <taxon>Pleurodeles</taxon>
    </lineage>
</organism>
<reference evidence="1" key="1">
    <citation type="journal article" date="2022" name="bioRxiv">
        <title>Sequencing and chromosome-scale assembly of the giantPleurodeles waltlgenome.</title>
        <authorList>
            <person name="Brown T."/>
            <person name="Elewa A."/>
            <person name="Iarovenko S."/>
            <person name="Subramanian E."/>
            <person name="Araus A.J."/>
            <person name="Petzold A."/>
            <person name="Susuki M."/>
            <person name="Suzuki K.-i.T."/>
            <person name="Hayashi T."/>
            <person name="Toyoda A."/>
            <person name="Oliveira C."/>
            <person name="Osipova E."/>
            <person name="Leigh N.D."/>
            <person name="Simon A."/>
            <person name="Yun M.H."/>
        </authorList>
    </citation>
    <scope>NUCLEOTIDE SEQUENCE</scope>
    <source>
        <strain evidence="1">20211129_DDA</strain>
        <tissue evidence="1">Liver</tissue>
    </source>
</reference>
<dbReference type="EMBL" id="JANPWB010000016">
    <property type="protein sequence ID" value="KAJ1083811.1"/>
    <property type="molecule type" value="Genomic_DNA"/>
</dbReference>
<name>A0AAV7KWE2_PLEWA</name>
<accession>A0AAV7KWE2</accession>
<dbReference type="Proteomes" id="UP001066276">
    <property type="component" value="Chromosome 12"/>
</dbReference>
<evidence type="ECO:0008006" key="3">
    <source>
        <dbReference type="Google" id="ProtNLM"/>
    </source>
</evidence>
<evidence type="ECO:0000313" key="1">
    <source>
        <dbReference type="EMBL" id="KAJ1083811.1"/>
    </source>
</evidence>
<proteinExistence type="predicted"/>
<sequence>MALSCSHHVQALLQVYDHPTSQMRLPANMQDAGQFFAAVAVDTSIRAAEGKAVVTPSGTPSNCHSLTNNEAALLELIGLESACGKLETWWTTSKDETGVFRGCVGRTNREACSSLNPLVEWILDMGNTAVP</sequence>
<dbReference type="AlphaFoldDB" id="A0AAV7KWE2"/>
<protein>
    <recommendedName>
        <fullName evidence="3">RNase H type-1 domain-containing protein</fullName>
    </recommendedName>
</protein>
<comment type="caution">
    <text evidence="1">The sequence shown here is derived from an EMBL/GenBank/DDBJ whole genome shotgun (WGS) entry which is preliminary data.</text>
</comment>
<keyword evidence="2" id="KW-1185">Reference proteome</keyword>
<evidence type="ECO:0000313" key="2">
    <source>
        <dbReference type="Proteomes" id="UP001066276"/>
    </source>
</evidence>
<gene>
    <name evidence="1" type="ORF">NDU88_003966</name>
</gene>